<organism evidence="15 16">
    <name type="scientific">Meripilus lineatus</name>
    <dbReference type="NCBI Taxonomy" id="2056292"/>
    <lineage>
        <taxon>Eukaryota</taxon>
        <taxon>Fungi</taxon>
        <taxon>Dikarya</taxon>
        <taxon>Basidiomycota</taxon>
        <taxon>Agaricomycotina</taxon>
        <taxon>Agaricomycetes</taxon>
        <taxon>Polyporales</taxon>
        <taxon>Meripilaceae</taxon>
        <taxon>Meripilus</taxon>
    </lineage>
</organism>
<keyword evidence="7 13" id="KW-0479">Metal-binding</keyword>
<evidence type="ECO:0000256" key="10">
    <source>
        <dbReference type="ARBA" id="ARBA00023004"/>
    </source>
</evidence>
<name>A0AAD5V7E9_9APHY</name>
<keyword evidence="9 14" id="KW-0560">Oxidoreductase</keyword>
<keyword evidence="10 13" id="KW-0408">Iron</keyword>
<evidence type="ECO:0000256" key="9">
    <source>
        <dbReference type="ARBA" id="ARBA00023002"/>
    </source>
</evidence>
<dbReference type="GO" id="GO:0020037">
    <property type="term" value="F:heme binding"/>
    <property type="evidence" value="ECO:0007669"/>
    <property type="project" value="InterPro"/>
</dbReference>
<dbReference type="Proteomes" id="UP001212997">
    <property type="component" value="Unassembled WGS sequence"/>
</dbReference>
<dbReference type="EMBL" id="JANAWD010000073">
    <property type="protein sequence ID" value="KAJ3488147.1"/>
    <property type="molecule type" value="Genomic_DNA"/>
</dbReference>
<evidence type="ECO:0000256" key="5">
    <source>
        <dbReference type="ARBA" id="ARBA00022617"/>
    </source>
</evidence>
<sequence>MRFNASTILEITYGHEVTQQDDEFVRLATQATVETAMAGSAGSVIVDFFPFLIHYPSWLPGSGFKTSALKTRALVRRTIEKPYQQVKERLAQGVAKPCITSQLVEESYRNGTFQEEDKIIEGVAGSLYGAGTETTNAILMTFILAMVRHPEAFRKAQDEIDAVVGHDRLPDLNDRDSLPYLNALITELYRYHPPLPLGIPHTVNKVDIYNGFTLPEGSMVMANIWSMSRNEDVYPEPEVFRPERFLDLTKTELDNIDPKDFTFGFGRRVCPGRWIAEDVVFLLTSRLISTMNIGKSKDVDGREITPVYGFTSGFSSHPKKFPYSITPRSAQVTHVVSRTMLET</sequence>
<evidence type="ECO:0000313" key="15">
    <source>
        <dbReference type="EMBL" id="KAJ3488147.1"/>
    </source>
</evidence>
<keyword evidence="11 14" id="KW-0503">Monooxygenase</keyword>
<comment type="similarity">
    <text evidence="4 14">Belongs to the cytochrome P450 family.</text>
</comment>
<evidence type="ECO:0000256" key="14">
    <source>
        <dbReference type="RuleBase" id="RU000461"/>
    </source>
</evidence>
<dbReference type="PROSITE" id="PS00086">
    <property type="entry name" value="CYTOCHROME_P450"/>
    <property type="match status" value="1"/>
</dbReference>
<comment type="pathway">
    <text evidence="3">Secondary metabolite biosynthesis.</text>
</comment>
<dbReference type="InterPro" id="IPR036396">
    <property type="entry name" value="Cyt_P450_sf"/>
</dbReference>
<comment type="cofactor">
    <cofactor evidence="1 13">
        <name>heme</name>
        <dbReference type="ChEBI" id="CHEBI:30413"/>
    </cofactor>
</comment>
<dbReference type="SUPFAM" id="SSF48264">
    <property type="entry name" value="Cytochrome P450"/>
    <property type="match status" value="1"/>
</dbReference>
<keyword evidence="12" id="KW-0472">Membrane</keyword>
<dbReference type="InterPro" id="IPR001128">
    <property type="entry name" value="Cyt_P450"/>
</dbReference>
<evidence type="ECO:0000313" key="16">
    <source>
        <dbReference type="Proteomes" id="UP001212997"/>
    </source>
</evidence>
<keyword evidence="16" id="KW-1185">Reference proteome</keyword>
<feature type="binding site" description="axial binding residue" evidence="13">
    <location>
        <position position="270"/>
    </location>
    <ligand>
        <name>heme</name>
        <dbReference type="ChEBI" id="CHEBI:30413"/>
    </ligand>
    <ligandPart>
        <name>Fe</name>
        <dbReference type="ChEBI" id="CHEBI:18248"/>
    </ligandPart>
</feature>
<evidence type="ECO:0000256" key="11">
    <source>
        <dbReference type="ARBA" id="ARBA00023033"/>
    </source>
</evidence>
<dbReference type="GO" id="GO:0004497">
    <property type="term" value="F:monooxygenase activity"/>
    <property type="evidence" value="ECO:0007669"/>
    <property type="project" value="UniProtKB-KW"/>
</dbReference>
<keyword evidence="5 13" id="KW-0349">Heme</keyword>
<comment type="subcellular location">
    <subcellularLocation>
        <location evidence="2">Membrane</location>
    </subcellularLocation>
</comment>
<proteinExistence type="inferred from homology"/>
<comment type="caution">
    <text evidence="15">The sequence shown here is derived from an EMBL/GenBank/DDBJ whole genome shotgun (WGS) entry which is preliminary data.</text>
</comment>
<dbReference type="GO" id="GO:0016705">
    <property type="term" value="F:oxidoreductase activity, acting on paired donors, with incorporation or reduction of molecular oxygen"/>
    <property type="evidence" value="ECO:0007669"/>
    <property type="project" value="InterPro"/>
</dbReference>
<reference evidence="15" key="1">
    <citation type="submission" date="2022-07" db="EMBL/GenBank/DDBJ databases">
        <title>Genome Sequence of Physisporinus lineatus.</title>
        <authorList>
            <person name="Buettner E."/>
        </authorList>
    </citation>
    <scope>NUCLEOTIDE SEQUENCE</scope>
    <source>
        <strain evidence="15">VT162</strain>
    </source>
</reference>
<protein>
    <recommendedName>
        <fullName evidence="17">Cytochrome P450</fullName>
    </recommendedName>
</protein>
<keyword evidence="6" id="KW-0812">Transmembrane</keyword>
<dbReference type="GO" id="GO:0016020">
    <property type="term" value="C:membrane"/>
    <property type="evidence" value="ECO:0007669"/>
    <property type="project" value="UniProtKB-SubCell"/>
</dbReference>
<gene>
    <name evidence="15" type="ORF">NLI96_g3052</name>
</gene>
<evidence type="ECO:0000256" key="3">
    <source>
        <dbReference type="ARBA" id="ARBA00005179"/>
    </source>
</evidence>
<dbReference type="PANTHER" id="PTHR46300">
    <property type="entry name" value="P450, PUTATIVE (EUROFUNG)-RELATED-RELATED"/>
    <property type="match status" value="1"/>
</dbReference>
<evidence type="ECO:0008006" key="17">
    <source>
        <dbReference type="Google" id="ProtNLM"/>
    </source>
</evidence>
<evidence type="ECO:0000256" key="4">
    <source>
        <dbReference type="ARBA" id="ARBA00010617"/>
    </source>
</evidence>
<evidence type="ECO:0000256" key="6">
    <source>
        <dbReference type="ARBA" id="ARBA00022692"/>
    </source>
</evidence>
<dbReference type="InterPro" id="IPR050364">
    <property type="entry name" value="Cytochrome_P450_fung"/>
</dbReference>
<evidence type="ECO:0000256" key="8">
    <source>
        <dbReference type="ARBA" id="ARBA00022989"/>
    </source>
</evidence>
<evidence type="ECO:0000256" key="13">
    <source>
        <dbReference type="PIRSR" id="PIRSR602401-1"/>
    </source>
</evidence>
<dbReference type="PRINTS" id="PR00463">
    <property type="entry name" value="EP450I"/>
</dbReference>
<dbReference type="InterPro" id="IPR002401">
    <property type="entry name" value="Cyt_P450_E_grp-I"/>
</dbReference>
<evidence type="ECO:0000256" key="2">
    <source>
        <dbReference type="ARBA" id="ARBA00004370"/>
    </source>
</evidence>
<accession>A0AAD5V7E9</accession>
<dbReference type="PANTHER" id="PTHR46300:SF2">
    <property type="entry name" value="CYTOCHROME P450 MONOOXYGENASE ALNH-RELATED"/>
    <property type="match status" value="1"/>
</dbReference>
<evidence type="ECO:0000256" key="1">
    <source>
        <dbReference type="ARBA" id="ARBA00001971"/>
    </source>
</evidence>
<evidence type="ECO:0000256" key="12">
    <source>
        <dbReference type="ARBA" id="ARBA00023136"/>
    </source>
</evidence>
<dbReference type="InterPro" id="IPR017972">
    <property type="entry name" value="Cyt_P450_CS"/>
</dbReference>
<evidence type="ECO:0000256" key="7">
    <source>
        <dbReference type="ARBA" id="ARBA00022723"/>
    </source>
</evidence>
<dbReference type="Gene3D" id="1.10.630.10">
    <property type="entry name" value="Cytochrome P450"/>
    <property type="match status" value="1"/>
</dbReference>
<dbReference type="GO" id="GO:0005506">
    <property type="term" value="F:iron ion binding"/>
    <property type="evidence" value="ECO:0007669"/>
    <property type="project" value="InterPro"/>
</dbReference>
<dbReference type="Pfam" id="PF00067">
    <property type="entry name" value="p450"/>
    <property type="match status" value="1"/>
</dbReference>
<dbReference type="PRINTS" id="PR00385">
    <property type="entry name" value="P450"/>
</dbReference>
<dbReference type="CDD" id="cd11065">
    <property type="entry name" value="CYP64-like"/>
    <property type="match status" value="1"/>
</dbReference>
<dbReference type="AlphaFoldDB" id="A0AAD5V7E9"/>
<keyword evidence="8" id="KW-1133">Transmembrane helix</keyword>